<sequence>MKFHQFIIVIVSAGFWAYAEAGTDLLLLFNQFQPKNYPNRGQCKPLNNKSAGKP</sequence>
<dbReference type="AlphaFoldDB" id="A0A486XT34"/>
<gene>
    <name evidence="1" type="ORF">BAL341_2834</name>
</gene>
<dbReference type="EMBL" id="CAAJGR010000006">
    <property type="protein sequence ID" value="VHO05748.1"/>
    <property type="molecule type" value="Genomic_DNA"/>
</dbReference>
<accession>A0A486XT34</accession>
<evidence type="ECO:0000313" key="1">
    <source>
        <dbReference type="EMBL" id="VHO05748.1"/>
    </source>
</evidence>
<protein>
    <submittedName>
        <fullName evidence="1">Uncharacterized protein</fullName>
    </submittedName>
</protein>
<name>A0A486XT34_9GAMM</name>
<organism evidence="1">
    <name type="scientific">Rheinheimera sp. BAL341</name>
    <dbReference type="NCBI Taxonomy" id="1708203"/>
    <lineage>
        <taxon>Bacteria</taxon>
        <taxon>Pseudomonadati</taxon>
        <taxon>Pseudomonadota</taxon>
        <taxon>Gammaproteobacteria</taxon>
        <taxon>Chromatiales</taxon>
        <taxon>Chromatiaceae</taxon>
        <taxon>Rheinheimera</taxon>
    </lineage>
</organism>
<proteinExistence type="predicted"/>
<reference evidence="1" key="1">
    <citation type="submission" date="2019-04" db="EMBL/GenBank/DDBJ databases">
        <authorList>
            <person name="Brambilla D."/>
        </authorList>
    </citation>
    <scope>NUCLEOTIDE SEQUENCE</scope>
    <source>
        <strain evidence="1">BAL1</strain>
    </source>
</reference>